<dbReference type="Proteomes" id="UP000008983">
    <property type="component" value="Unassembled WGS sequence"/>
</dbReference>
<dbReference type="GO" id="GO:0005524">
    <property type="term" value="F:ATP binding"/>
    <property type="evidence" value="ECO:0007669"/>
    <property type="project" value="InterPro"/>
</dbReference>
<dbReference type="eggNOG" id="KOG3078">
    <property type="taxonomic scope" value="Eukaryota"/>
</dbReference>
<dbReference type="InterPro" id="IPR007858">
    <property type="entry name" value="Dpy-30_motif"/>
</dbReference>
<dbReference type="Pfam" id="PF05186">
    <property type="entry name" value="Dpy-30"/>
    <property type="match status" value="1"/>
</dbReference>
<protein>
    <recommendedName>
        <fullName evidence="7">Adenylate kinase</fullName>
    </recommendedName>
</protein>
<evidence type="ECO:0008006" key="7">
    <source>
        <dbReference type="Google" id="ProtNLM"/>
    </source>
</evidence>
<accession>G0QZG3</accession>
<dbReference type="Gene3D" id="3.40.50.720">
    <property type="entry name" value="NAD(P)-binding Rossmann-like Domain"/>
    <property type="match status" value="1"/>
</dbReference>
<dbReference type="InterPro" id="IPR000850">
    <property type="entry name" value="Adenylat/UMP-CMP_kin"/>
</dbReference>
<dbReference type="InParanoid" id="G0QZG3"/>
<evidence type="ECO:0000256" key="1">
    <source>
        <dbReference type="ARBA" id="ARBA00022679"/>
    </source>
</evidence>
<keyword evidence="1" id="KW-0808">Transferase</keyword>
<evidence type="ECO:0000256" key="2">
    <source>
        <dbReference type="ARBA" id="ARBA00022741"/>
    </source>
</evidence>
<keyword evidence="4" id="KW-0175">Coiled coil</keyword>
<dbReference type="OrthoDB" id="10262413at2759"/>
<keyword evidence="6" id="KW-1185">Reference proteome</keyword>
<sequence length="726" mass="84974">TESQITKKTFKKELHKQLFFFINPINTFLGHSLVECLRNDHQNDINPHMFTGALSEKESNQVPRGVWKTINNKVIQNLIKVLLDVDIIIYDLNNCDLDEAQLVIQTLKMGEFKEQKTLIFISSVVTWSKTSIKEKILKENQLAELKTQESDIELGSQIEEDEQLSKKIYTKYNENEYLQRKSHPKYERMKQLETLCLSINNLKPNLRSYVICSGIQYGNGEDVFYELFKEAWLQNTQELTVYGNGKNRIPTIHIKDLANFVSKTIEITPNQNYILALDKSKSTQLSIVEAISRKIGTGKVRHIDLASACLDKDNFFVLNLDLRLKGSKLFDFQEIQDDEQGVENIQQYQQQFIWHCRNGIEDNMETLNKEFNQYRGLKSNKIVIFGPPCSGKTFIGKKLAQQYNIPYIQIQELIEQIQNQDNLDLGVKVKNYLIQKREELTRIALTQFEADKKKKRIKKGDPEPVFDPQTIDVRLNEELLFEVYKYRLSQVDCINKGYVLDAFPKTNIQAQNIFQNKQQQHEELLYPLCQLPDSFIILEANDEFLKEKAKSLSQEVIKNTHWNDEGMNRRLRVYKQIIDNENLSIVSFFQENQVDVLKINIQNNENIFQNIQQFIERNGSFNSFGLDKKQSQSSLKNNRLSIQEEYLQKKSILEEKIKLQKEEEIQKNLQKETFLKIEKLKNQERERLAERSQALRQYLADNIVPYLTEGLIQVCQTNPDNPIEAL</sequence>
<dbReference type="GO" id="GO:0006139">
    <property type="term" value="P:nucleobase-containing compound metabolic process"/>
    <property type="evidence" value="ECO:0007669"/>
    <property type="project" value="InterPro"/>
</dbReference>
<dbReference type="Gene3D" id="1.20.890.10">
    <property type="entry name" value="cAMP-dependent protein kinase regulatory subunit, dimerization-anchoring domain"/>
    <property type="match status" value="1"/>
</dbReference>
<gene>
    <name evidence="5" type="ORF">IMG5_156430</name>
</gene>
<evidence type="ECO:0000256" key="3">
    <source>
        <dbReference type="ARBA" id="ARBA00022777"/>
    </source>
</evidence>
<dbReference type="CDD" id="cd22967">
    <property type="entry name" value="DD_AK7"/>
    <property type="match status" value="1"/>
</dbReference>
<evidence type="ECO:0000313" key="5">
    <source>
        <dbReference type="EMBL" id="EGR29401.1"/>
    </source>
</evidence>
<feature type="coiled-coil region" evidence="4">
    <location>
        <begin position="643"/>
        <end position="672"/>
    </location>
</feature>
<dbReference type="GO" id="GO:0019205">
    <property type="term" value="F:nucleobase-containing compound kinase activity"/>
    <property type="evidence" value="ECO:0007669"/>
    <property type="project" value="InterPro"/>
</dbReference>
<dbReference type="InterPro" id="IPR027417">
    <property type="entry name" value="P-loop_NTPase"/>
</dbReference>
<name>G0QZG3_ICHMU</name>
<dbReference type="SUPFAM" id="SSF52540">
    <property type="entry name" value="P-loop containing nucleoside triphosphate hydrolases"/>
    <property type="match status" value="1"/>
</dbReference>
<dbReference type="AlphaFoldDB" id="G0QZG3"/>
<keyword evidence="2" id="KW-0547">Nucleotide-binding</keyword>
<dbReference type="InterPro" id="IPR047499">
    <property type="entry name" value="DD_AK7"/>
</dbReference>
<reference evidence="5 6" key="1">
    <citation type="submission" date="2011-07" db="EMBL/GenBank/DDBJ databases">
        <authorList>
            <person name="Coyne R."/>
            <person name="Brami D."/>
            <person name="Johnson J."/>
            <person name="Hostetler J."/>
            <person name="Hannick L."/>
            <person name="Clark T."/>
            <person name="Cassidy-Hanley D."/>
            <person name="Inman J."/>
        </authorList>
    </citation>
    <scope>NUCLEOTIDE SEQUENCE [LARGE SCALE GENOMIC DNA]</scope>
    <source>
        <strain evidence="5 6">G5</strain>
    </source>
</reference>
<feature type="non-terminal residue" evidence="5">
    <location>
        <position position="1"/>
    </location>
</feature>
<dbReference type="OMA" id="YTEEHML"/>
<keyword evidence="3" id="KW-0418">Kinase</keyword>
<dbReference type="SUPFAM" id="SSF51735">
    <property type="entry name" value="NAD(P)-binding Rossmann-fold domains"/>
    <property type="match status" value="1"/>
</dbReference>
<dbReference type="EMBL" id="GL984147">
    <property type="protein sequence ID" value="EGR29401.1"/>
    <property type="molecule type" value="Genomic_DNA"/>
</dbReference>
<feature type="non-terminal residue" evidence="5">
    <location>
        <position position="726"/>
    </location>
</feature>
<dbReference type="RefSeq" id="XP_004030637.1">
    <property type="nucleotide sequence ID" value="XM_004030589.1"/>
</dbReference>
<evidence type="ECO:0000256" key="4">
    <source>
        <dbReference type="SAM" id="Coils"/>
    </source>
</evidence>
<dbReference type="STRING" id="857967.G0QZG3"/>
<evidence type="ECO:0000313" key="6">
    <source>
        <dbReference type="Proteomes" id="UP000008983"/>
    </source>
</evidence>
<dbReference type="InterPro" id="IPR036291">
    <property type="entry name" value="NAD(P)-bd_dom_sf"/>
</dbReference>
<proteinExistence type="predicted"/>
<dbReference type="GeneID" id="14905503"/>
<dbReference type="PANTHER" id="PTHR23359">
    <property type="entry name" value="NUCLEOTIDE KINASE"/>
    <property type="match status" value="1"/>
</dbReference>
<dbReference type="Gene3D" id="3.40.50.300">
    <property type="entry name" value="P-loop containing nucleotide triphosphate hydrolases"/>
    <property type="match status" value="1"/>
</dbReference>
<organism evidence="5 6">
    <name type="scientific">Ichthyophthirius multifiliis</name>
    <name type="common">White spot disease agent</name>
    <name type="synonym">Ich</name>
    <dbReference type="NCBI Taxonomy" id="5932"/>
    <lineage>
        <taxon>Eukaryota</taxon>
        <taxon>Sar</taxon>
        <taxon>Alveolata</taxon>
        <taxon>Ciliophora</taxon>
        <taxon>Intramacronucleata</taxon>
        <taxon>Oligohymenophorea</taxon>
        <taxon>Hymenostomatida</taxon>
        <taxon>Ophryoglenina</taxon>
        <taxon>Ichthyophthirius</taxon>
    </lineage>
</organism>